<organism evidence="1 2">
    <name type="scientific">Cryptolaemus montrouzieri</name>
    <dbReference type="NCBI Taxonomy" id="559131"/>
    <lineage>
        <taxon>Eukaryota</taxon>
        <taxon>Metazoa</taxon>
        <taxon>Ecdysozoa</taxon>
        <taxon>Arthropoda</taxon>
        <taxon>Hexapoda</taxon>
        <taxon>Insecta</taxon>
        <taxon>Pterygota</taxon>
        <taxon>Neoptera</taxon>
        <taxon>Endopterygota</taxon>
        <taxon>Coleoptera</taxon>
        <taxon>Polyphaga</taxon>
        <taxon>Cucujiformia</taxon>
        <taxon>Coccinelloidea</taxon>
        <taxon>Coccinellidae</taxon>
        <taxon>Scymninae</taxon>
        <taxon>Scymnini</taxon>
        <taxon>Cryptolaemus</taxon>
    </lineage>
</organism>
<accession>A0ABD2P5M5</accession>
<evidence type="ECO:0000313" key="2">
    <source>
        <dbReference type="Proteomes" id="UP001516400"/>
    </source>
</evidence>
<gene>
    <name evidence="1" type="ORF">HHI36_000544</name>
</gene>
<dbReference type="EMBL" id="JABFTP020000185">
    <property type="protein sequence ID" value="KAL3286031.1"/>
    <property type="molecule type" value="Genomic_DNA"/>
</dbReference>
<protein>
    <submittedName>
        <fullName evidence="1">Uncharacterized protein</fullName>
    </submittedName>
</protein>
<reference evidence="1 2" key="1">
    <citation type="journal article" date="2021" name="BMC Biol.">
        <title>Horizontally acquired antibacterial genes associated with adaptive radiation of ladybird beetles.</title>
        <authorList>
            <person name="Li H.S."/>
            <person name="Tang X.F."/>
            <person name="Huang Y.H."/>
            <person name="Xu Z.Y."/>
            <person name="Chen M.L."/>
            <person name="Du X.Y."/>
            <person name="Qiu B.Y."/>
            <person name="Chen P.T."/>
            <person name="Zhang W."/>
            <person name="Slipinski A."/>
            <person name="Escalona H.E."/>
            <person name="Waterhouse R.M."/>
            <person name="Zwick A."/>
            <person name="Pang H."/>
        </authorList>
    </citation>
    <scope>NUCLEOTIDE SEQUENCE [LARGE SCALE GENOMIC DNA]</scope>
    <source>
        <strain evidence="1">SYSU2018</strain>
    </source>
</reference>
<dbReference type="AlphaFoldDB" id="A0ABD2P5M5"/>
<evidence type="ECO:0000313" key="1">
    <source>
        <dbReference type="EMBL" id="KAL3286031.1"/>
    </source>
</evidence>
<dbReference type="Proteomes" id="UP001516400">
    <property type="component" value="Unassembled WGS sequence"/>
</dbReference>
<proteinExistence type="predicted"/>
<comment type="caution">
    <text evidence="1">The sequence shown here is derived from an EMBL/GenBank/DDBJ whole genome shotgun (WGS) entry which is preliminary data.</text>
</comment>
<keyword evidence="2" id="KW-1185">Reference proteome</keyword>
<name>A0ABD2P5M5_9CUCU</name>
<sequence>MDLNIDFRDISPTLISLSESEYPSFCEEIGKGQYTELWNITTSSVTGECSQMSQSVFDNSNINIESQGSHDCDQITSNDMLLPSIIHNSQPRATNDIDSDDIVPMAEDNREPSRKRIITCDYRSDDIENQEGVEISPPKKRKTLRDPKIILKDQKRKHPRKPLAVTVESHALRMLISLKGKKYIINFGVWTDKDVEISYLDKCKRNQLPLELLDVTQEDLTH</sequence>